<sequence length="40" mass="5009">MLAYSFMIILSFKSWISLPYEHNSYGWYICQHKSIYYNYF</sequence>
<dbReference type="EMBL" id="GGEC01063577">
    <property type="protein sequence ID" value="MBX44061.1"/>
    <property type="molecule type" value="Transcribed_RNA"/>
</dbReference>
<protein>
    <submittedName>
        <fullName evidence="1">Uncharacterized protein</fullName>
    </submittedName>
</protein>
<reference evidence="1" key="1">
    <citation type="submission" date="2018-02" db="EMBL/GenBank/DDBJ databases">
        <title>Rhizophora mucronata_Transcriptome.</title>
        <authorList>
            <person name="Meera S.P."/>
            <person name="Sreeshan A."/>
            <person name="Augustine A."/>
        </authorList>
    </citation>
    <scope>NUCLEOTIDE SEQUENCE</scope>
    <source>
        <tissue evidence="1">Leaf</tissue>
    </source>
</reference>
<proteinExistence type="predicted"/>
<evidence type="ECO:0000313" key="1">
    <source>
        <dbReference type="EMBL" id="MBX44061.1"/>
    </source>
</evidence>
<accession>A0A2P2NNP0</accession>
<dbReference type="AlphaFoldDB" id="A0A2P2NNP0"/>
<name>A0A2P2NNP0_RHIMU</name>
<organism evidence="1">
    <name type="scientific">Rhizophora mucronata</name>
    <name type="common">Asiatic mangrove</name>
    <dbReference type="NCBI Taxonomy" id="61149"/>
    <lineage>
        <taxon>Eukaryota</taxon>
        <taxon>Viridiplantae</taxon>
        <taxon>Streptophyta</taxon>
        <taxon>Embryophyta</taxon>
        <taxon>Tracheophyta</taxon>
        <taxon>Spermatophyta</taxon>
        <taxon>Magnoliopsida</taxon>
        <taxon>eudicotyledons</taxon>
        <taxon>Gunneridae</taxon>
        <taxon>Pentapetalae</taxon>
        <taxon>rosids</taxon>
        <taxon>fabids</taxon>
        <taxon>Malpighiales</taxon>
        <taxon>Rhizophoraceae</taxon>
        <taxon>Rhizophora</taxon>
    </lineage>
</organism>